<dbReference type="PANTHER" id="PTHR21485">
    <property type="entry name" value="HAD SUPERFAMILY MEMBERS CMAS AND KDSC"/>
    <property type="match status" value="1"/>
</dbReference>
<dbReference type="InterPro" id="IPR003329">
    <property type="entry name" value="Cytidylyl_trans"/>
</dbReference>
<organism evidence="1 2">
    <name type="scientific">Teichococcus deserti</name>
    <dbReference type="NCBI Taxonomy" id="1817963"/>
    <lineage>
        <taxon>Bacteria</taxon>
        <taxon>Pseudomonadati</taxon>
        <taxon>Pseudomonadota</taxon>
        <taxon>Alphaproteobacteria</taxon>
        <taxon>Acetobacterales</taxon>
        <taxon>Roseomonadaceae</taxon>
        <taxon>Roseomonas</taxon>
    </lineage>
</organism>
<dbReference type="Gene3D" id="3.90.550.10">
    <property type="entry name" value="Spore Coat Polysaccharide Biosynthesis Protein SpsA, Chain A"/>
    <property type="match status" value="1"/>
</dbReference>
<dbReference type="AlphaFoldDB" id="A0A1V2GX10"/>
<reference evidence="1 2" key="1">
    <citation type="submission" date="2016-10" db="EMBL/GenBank/DDBJ databases">
        <title>Draft Genome sequence of Roseomonas sp. strain M3.</title>
        <authorList>
            <person name="Subhash Y."/>
            <person name="Lee S."/>
        </authorList>
    </citation>
    <scope>NUCLEOTIDE SEQUENCE [LARGE SCALE GENOMIC DNA]</scope>
    <source>
        <strain evidence="1 2">M3</strain>
    </source>
</reference>
<dbReference type="OrthoDB" id="9805604at2"/>
<evidence type="ECO:0008006" key="3">
    <source>
        <dbReference type="Google" id="ProtNLM"/>
    </source>
</evidence>
<dbReference type="EMBL" id="MLCO01000293">
    <property type="protein sequence ID" value="ONG47251.1"/>
    <property type="molecule type" value="Genomic_DNA"/>
</dbReference>
<evidence type="ECO:0000313" key="2">
    <source>
        <dbReference type="Proteomes" id="UP000188879"/>
    </source>
</evidence>
<keyword evidence="2" id="KW-1185">Reference proteome</keyword>
<evidence type="ECO:0000313" key="1">
    <source>
        <dbReference type="EMBL" id="ONG47251.1"/>
    </source>
</evidence>
<dbReference type="SUPFAM" id="SSF53448">
    <property type="entry name" value="Nucleotide-diphospho-sugar transferases"/>
    <property type="match status" value="1"/>
</dbReference>
<sequence>MNKRIVALMIGRGGSSLPDKNILPVLGAPLLHWAAAAAVRSRHIGRYYISSDDDKILATAGQAGYVQIRRPDELASATAQSCDAVRHAFEIIEKDGPADIVVVQHANVGTITEAIIDACIDGLLEDPSLSAVVPCHEKAEYHPLRGKGVTADGILKPFVPGMDRVSANRQDLPACYFFDHSIWALRASAIRDPDGQGPWVCMGQRIKPYLTEGCLDIHSLEDIGHTENWIREHQVPQPGFV</sequence>
<dbReference type="InterPro" id="IPR050793">
    <property type="entry name" value="CMP-NeuNAc_synthase"/>
</dbReference>
<protein>
    <recommendedName>
        <fullName evidence="3">CMP-N-acetylneuraminic acid synthetase</fullName>
    </recommendedName>
</protein>
<accession>A0A1V2GX10</accession>
<dbReference type="GO" id="GO:0008781">
    <property type="term" value="F:N-acylneuraminate cytidylyltransferase activity"/>
    <property type="evidence" value="ECO:0007669"/>
    <property type="project" value="TreeGrafter"/>
</dbReference>
<dbReference type="Proteomes" id="UP000188879">
    <property type="component" value="Unassembled WGS sequence"/>
</dbReference>
<dbReference type="RefSeq" id="WP_076959865.1">
    <property type="nucleotide sequence ID" value="NZ_MLCO01000293.1"/>
</dbReference>
<comment type="caution">
    <text evidence="1">The sequence shown here is derived from an EMBL/GenBank/DDBJ whole genome shotgun (WGS) entry which is preliminary data.</text>
</comment>
<name>A0A1V2GX10_9PROT</name>
<dbReference type="InterPro" id="IPR029044">
    <property type="entry name" value="Nucleotide-diphossugar_trans"/>
</dbReference>
<dbReference type="PANTHER" id="PTHR21485:SF6">
    <property type="entry name" value="N-ACYLNEURAMINATE CYTIDYLYLTRANSFERASE-RELATED"/>
    <property type="match status" value="1"/>
</dbReference>
<gene>
    <name evidence="1" type="ORF">BKE38_24275</name>
</gene>
<dbReference type="Pfam" id="PF02348">
    <property type="entry name" value="CTP_transf_3"/>
    <property type="match status" value="1"/>
</dbReference>
<proteinExistence type="predicted"/>